<dbReference type="KEGG" id="cgob:115004960"/>
<dbReference type="InterPro" id="IPR001005">
    <property type="entry name" value="SANT/Myb"/>
</dbReference>
<keyword evidence="3 9" id="KW-0863">Zinc-finger</keyword>
<evidence type="ECO:0000313" key="14">
    <source>
        <dbReference type="Proteomes" id="UP000504630"/>
    </source>
</evidence>
<evidence type="ECO:0000256" key="1">
    <source>
        <dbReference type="ARBA" id="ARBA00004123"/>
    </source>
</evidence>
<gene>
    <name evidence="15" type="primary">LOC115004960</name>
</gene>
<evidence type="ECO:0000256" key="8">
    <source>
        <dbReference type="ARBA" id="ARBA00023242"/>
    </source>
</evidence>
<evidence type="ECO:0000313" key="15">
    <source>
        <dbReference type="RefSeq" id="XP_029282578.1"/>
    </source>
</evidence>
<dbReference type="Pfam" id="PF01448">
    <property type="entry name" value="ELM2"/>
    <property type="match status" value="1"/>
</dbReference>
<keyword evidence="14" id="KW-1185">Reference proteome</keyword>
<dbReference type="InParanoid" id="A0A6J2P978"/>
<dbReference type="InterPro" id="IPR051066">
    <property type="entry name" value="Trans_reg/Corepressor"/>
</dbReference>
<evidence type="ECO:0000259" key="11">
    <source>
        <dbReference type="PROSITE" id="PS50157"/>
    </source>
</evidence>
<dbReference type="PROSITE" id="PS51293">
    <property type="entry name" value="SANT"/>
    <property type="match status" value="1"/>
</dbReference>
<dbReference type="GO" id="GO:0003677">
    <property type="term" value="F:DNA binding"/>
    <property type="evidence" value="ECO:0007669"/>
    <property type="project" value="UniProtKB-KW"/>
</dbReference>
<keyword evidence="4" id="KW-0862">Zinc</keyword>
<evidence type="ECO:0000256" key="2">
    <source>
        <dbReference type="ARBA" id="ARBA00022723"/>
    </source>
</evidence>
<dbReference type="Pfam" id="PF13912">
    <property type="entry name" value="zf-C2H2_6"/>
    <property type="match status" value="1"/>
</dbReference>
<comment type="subcellular location">
    <subcellularLocation>
        <location evidence="1">Nucleus</location>
    </subcellularLocation>
</comment>
<dbReference type="AlphaFoldDB" id="A0A6J2P978"/>
<reference evidence="15" key="1">
    <citation type="submission" date="2025-08" db="UniProtKB">
        <authorList>
            <consortium name="RefSeq"/>
        </authorList>
    </citation>
    <scope>IDENTIFICATION</scope>
</reference>
<evidence type="ECO:0000256" key="4">
    <source>
        <dbReference type="ARBA" id="ARBA00022833"/>
    </source>
</evidence>
<dbReference type="Gene3D" id="1.10.10.60">
    <property type="entry name" value="Homeodomain-like"/>
    <property type="match status" value="1"/>
</dbReference>
<dbReference type="GO" id="GO:0003714">
    <property type="term" value="F:transcription corepressor activity"/>
    <property type="evidence" value="ECO:0007669"/>
    <property type="project" value="TreeGrafter"/>
</dbReference>
<dbReference type="Proteomes" id="UP000504630">
    <property type="component" value="Unplaced"/>
</dbReference>
<evidence type="ECO:0000256" key="6">
    <source>
        <dbReference type="ARBA" id="ARBA00023125"/>
    </source>
</evidence>
<dbReference type="SMART" id="SM00717">
    <property type="entry name" value="SANT"/>
    <property type="match status" value="1"/>
</dbReference>
<keyword evidence="2" id="KW-0479">Metal-binding</keyword>
<name>A0A6J2P978_COTGO</name>
<evidence type="ECO:0000259" key="13">
    <source>
        <dbReference type="PROSITE" id="PS51293"/>
    </source>
</evidence>
<proteinExistence type="predicted"/>
<dbReference type="GO" id="GO:0008270">
    <property type="term" value="F:zinc ion binding"/>
    <property type="evidence" value="ECO:0007669"/>
    <property type="project" value="UniProtKB-KW"/>
</dbReference>
<keyword evidence="6" id="KW-0238">DNA-binding</keyword>
<feature type="domain" description="ELM2" evidence="12">
    <location>
        <begin position="390"/>
        <end position="481"/>
    </location>
</feature>
<dbReference type="PROSITE" id="PS51156">
    <property type="entry name" value="ELM2"/>
    <property type="match status" value="1"/>
</dbReference>
<sequence length="614" mass="67772">MFQVICPPQQPLYNQNPEPCLNNPDWSCRFLYQQNQFSTGVTHHGGGLDDTHIHFSGGVYGQTHIPGALQDTWGPTPPQVQSSLLGGWSPAEDFFYQENYPPQPFCSPTTPGPSPHYPQTPAISSPGAQIQQTGNLDFHVPTSRESCDGSLMTPDPGQQHPYQTSPPLLQNQSELIQIQAGLLPPRFVPQAGGWDLSGAGQLPGLAAGLSWREEGGGGILKMKRAEPENSEVRKSRLLCTVCKRDFRSLPALNGHMRSHSGSRSATWLKKGEDSGVQPSVSMVMPVCVPVQSKGPSKAGQKSRPSAATRGAEPLYRSLLHQEEDEGDGARYTPPPMLCPLRAGSGLYRSLATRRQQRASTVRLHNAHNEFNDLVAMVTAPPPPGTLINKPRINEGRGFQAEIPQLRVRKYADSDSHNALLLWTPWDELECPINQQRVAALLSMVRSSVVPGGGVSPESALHVLSECRGDFLLTIEKLLTPGTTNINNINHTAQQHPSVRWSTAERRLLVKSLQLHHKDFSRIQKTVHTKSLSECVEFYYLWKKKSLRTPAGPTLHLLQSGKRQQESKHETLQASFSAALVVQSSCWNRDKHKLLTQTIRQTSVNEGVRLKLQET</sequence>
<dbReference type="OrthoDB" id="10258692at2759"/>
<dbReference type="PANTHER" id="PTHR16089">
    <property type="entry name" value="REST COREPRESSOR COREST PROTEIN-RELATED"/>
    <property type="match status" value="1"/>
</dbReference>
<dbReference type="PANTHER" id="PTHR16089:SF19">
    <property type="entry name" value="TRANSCRIPTIONAL-REGULATING FACTOR 1"/>
    <property type="match status" value="1"/>
</dbReference>
<dbReference type="InterPro" id="IPR009057">
    <property type="entry name" value="Homeodomain-like_sf"/>
</dbReference>
<dbReference type="PROSITE" id="PS00028">
    <property type="entry name" value="ZINC_FINGER_C2H2_1"/>
    <property type="match status" value="1"/>
</dbReference>
<evidence type="ECO:0000256" key="3">
    <source>
        <dbReference type="ARBA" id="ARBA00022771"/>
    </source>
</evidence>
<dbReference type="GO" id="GO:0000118">
    <property type="term" value="C:histone deacetylase complex"/>
    <property type="evidence" value="ECO:0007669"/>
    <property type="project" value="TreeGrafter"/>
</dbReference>
<dbReference type="SUPFAM" id="SSF46689">
    <property type="entry name" value="Homeodomain-like"/>
    <property type="match status" value="1"/>
</dbReference>
<dbReference type="InterPro" id="IPR000949">
    <property type="entry name" value="ELM2_dom"/>
</dbReference>
<dbReference type="GeneID" id="115004960"/>
<feature type="region of interest" description="Disordered" evidence="10">
    <location>
        <begin position="253"/>
        <end position="273"/>
    </location>
</feature>
<dbReference type="GO" id="GO:0005667">
    <property type="term" value="C:transcription regulator complex"/>
    <property type="evidence" value="ECO:0007669"/>
    <property type="project" value="TreeGrafter"/>
</dbReference>
<keyword evidence="7" id="KW-0804">Transcription</keyword>
<feature type="domain" description="SANT" evidence="13">
    <location>
        <begin position="495"/>
        <end position="546"/>
    </location>
</feature>
<evidence type="ECO:0000256" key="5">
    <source>
        <dbReference type="ARBA" id="ARBA00023015"/>
    </source>
</evidence>
<keyword evidence="8" id="KW-0539">Nucleus</keyword>
<dbReference type="PROSITE" id="PS50157">
    <property type="entry name" value="ZINC_FINGER_C2H2_2"/>
    <property type="match status" value="1"/>
</dbReference>
<dbReference type="InterPro" id="IPR013087">
    <property type="entry name" value="Znf_C2H2_type"/>
</dbReference>
<accession>A0A6J2P978</accession>
<keyword evidence="5" id="KW-0805">Transcription regulation</keyword>
<feature type="region of interest" description="Disordered" evidence="10">
    <location>
        <begin position="145"/>
        <end position="166"/>
    </location>
</feature>
<feature type="domain" description="C2H2-type" evidence="11">
    <location>
        <begin position="237"/>
        <end position="264"/>
    </location>
</feature>
<evidence type="ECO:0000256" key="7">
    <source>
        <dbReference type="ARBA" id="ARBA00023163"/>
    </source>
</evidence>
<evidence type="ECO:0000256" key="9">
    <source>
        <dbReference type="PROSITE-ProRule" id="PRU00042"/>
    </source>
</evidence>
<evidence type="ECO:0000259" key="12">
    <source>
        <dbReference type="PROSITE" id="PS51156"/>
    </source>
</evidence>
<organism evidence="14 15">
    <name type="scientific">Cottoperca gobio</name>
    <name type="common">Frogmouth</name>
    <name type="synonym">Aphritis gobio</name>
    <dbReference type="NCBI Taxonomy" id="56716"/>
    <lineage>
        <taxon>Eukaryota</taxon>
        <taxon>Metazoa</taxon>
        <taxon>Chordata</taxon>
        <taxon>Craniata</taxon>
        <taxon>Vertebrata</taxon>
        <taxon>Euteleostomi</taxon>
        <taxon>Actinopterygii</taxon>
        <taxon>Neopterygii</taxon>
        <taxon>Teleostei</taxon>
        <taxon>Neoteleostei</taxon>
        <taxon>Acanthomorphata</taxon>
        <taxon>Eupercaria</taxon>
        <taxon>Perciformes</taxon>
        <taxon>Notothenioidei</taxon>
        <taxon>Bovichtidae</taxon>
        <taxon>Cottoperca</taxon>
    </lineage>
</organism>
<evidence type="ECO:0000256" key="10">
    <source>
        <dbReference type="SAM" id="MobiDB-lite"/>
    </source>
</evidence>
<dbReference type="GO" id="GO:0006357">
    <property type="term" value="P:regulation of transcription by RNA polymerase II"/>
    <property type="evidence" value="ECO:0007669"/>
    <property type="project" value="TreeGrafter"/>
</dbReference>
<dbReference type="RefSeq" id="XP_029282578.1">
    <property type="nucleotide sequence ID" value="XM_029426718.1"/>
</dbReference>
<dbReference type="InterPro" id="IPR017884">
    <property type="entry name" value="SANT_dom"/>
</dbReference>
<feature type="region of interest" description="Disordered" evidence="10">
    <location>
        <begin position="291"/>
        <end position="312"/>
    </location>
</feature>
<dbReference type="FunFam" id="1.10.10.60:FF:000012">
    <property type="entry name" value="Metastasis-associated 1 family, member 3"/>
    <property type="match status" value="1"/>
</dbReference>
<dbReference type="SMART" id="SM01189">
    <property type="entry name" value="ELM2"/>
    <property type="match status" value="1"/>
</dbReference>
<protein>
    <submittedName>
        <fullName evidence="15">Transcriptional-regulating factor 1-like isoform X1</fullName>
    </submittedName>
</protein>